<comment type="caution">
    <text evidence="1">The sequence shown here is derived from an EMBL/GenBank/DDBJ whole genome shotgun (WGS) entry which is preliminary data.</text>
</comment>
<dbReference type="Proteomes" id="UP001169027">
    <property type="component" value="Unassembled WGS sequence"/>
</dbReference>
<evidence type="ECO:0000313" key="2">
    <source>
        <dbReference type="Proteomes" id="UP001169027"/>
    </source>
</evidence>
<accession>A0ABT8SI71</accession>
<organism evidence="1 2">
    <name type="scientific">Variovorax ginsengisoli</name>
    <dbReference type="NCBI Taxonomy" id="363844"/>
    <lineage>
        <taxon>Bacteria</taxon>
        <taxon>Pseudomonadati</taxon>
        <taxon>Pseudomonadota</taxon>
        <taxon>Betaproteobacteria</taxon>
        <taxon>Burkholderiales</taxon>
        <taxon>Comamonadaceae</taxon>
        <taxon>Variovorax</taxon>
    </lineage>
</organism>
<sequence length="72" mass="8133">MNRFNDLLTKTPVGSCFWLHSGAIGMDDPETFHQLVESLIGGVRDDCIASEAERESKSGSRRYYRVKITRAI</sequence>
<proteinExistence type="predicted"/>
<dbReference type="EMBL" id="JAUKVY010000059">
    <property type="protein sequence ID" value="MDO1538038.1"/>
    <property type="molecule type" value="Genomic_DNA"/>
</dbReference>
<name>A0ABT8SI71_9BURK</name>
<keyword evidence="2" id="KW-1185">Reference proteome</keyword>
<evidence type="ECO:0000313" key="1">
    <source>
        <dbReference type="EMBL" id="MDO1538038.1"/>
    </source>
</evidence>
<reference evidence="1" key="1">
    <citation type="submission" date="2023-06" db="EMBL/GenBank/DDBJ databases">
        <authorList>
            <person name="Jiang Y."/>
            <person name="Liu Q."/>
        </authorList>
    </citation>
    <scope>NUCLEOTIDE SEQUENCE</scope>
    <source>
        <strain evidence="1">CGMCC 1.12090</strain>
    </source>
</reference>
<gene>
    <name evidence="1" type="ORF">Q2T77_38025</name>
</gene>
<dbReference type="RefSeq" id="WP_301816446.1">
    <property type="nucleotide sequence ID" value="NZ_JAUJZH010000059.1"/>
</dbReference>
<protein>
    <submittedName>
        <fullName evidence="1">Uncharacterized protein</fullName>
    </submittedName>
</protein>